<sequence length="83" mass="9539">MKPNSPHSAYHVARPSVRLTGMYMVRLYEARTERDELLRNRTNTQAIVCEKLYTCIGVVRSYVSELSRSVAELYLPAGRQYTA</sequence>
<dbReference type="Proteomes" id="UP000299102">
    <property type="component" value="Unassembled WGS sequence"/>
</dbReference>
<dbReference type="AlphaFoldDB" id="A0A4C2A6S7"/>
<evidence type="ECO:0000313" key="1">
    <source>
        <dbReference type="EMBL" id="GBP96571.1"/>
    </source>
</evidence>
<proteinExistence type="predicted"/>
<name>A0A4C2A6S7_EUMVA</name>
<gene>
    <name evidence="1" type="ORF">EVAR_72097_1</name>
</gene>
<protein>
    <submittedName>
        <fullName evidence="1">Uncharacterized protein</fullName>
    </submittedName>
</protein>
<comment type="caution">
    <text evidence="1">The sequence shown here is derived from an EMBL/GenBank/DDBJ whole genome shotgun (WGS) entry which is preliminary data.</text>
</comment>
<reference evidence="1 2" key="1">
    <citation type="journal article" date="2019" name="Commun. Biol.">
        <title>The bagworm genome reveals a unique fibroin gene that provides high tensile strength.</title>
        <authorList>
            <person name="Kono N."/>
            <person name="Nakamura H."/>
            <person name="Ohtoshi R."/>
            <person name="Tomita M."/>
            <person name="Numata K."/>
            <person name="Arakawa K."/>
        </authorList>
    </citation>
    <scope>NUCLEOTIDE SEQUENCE [LARGE SCALE GENOMIC DNA]</scope>
</reference>
<keyword evidence="2" id="KW-1185">Reference proteome</keyword>
<evidence type="ECO:0000313" key="2">
    <source>
        <dbReference type="Proteomes" id="UP000299102"/>
    </source>
</evidence>
<accession>A0A4C2A6S7</accession>
<organism evidence="1 2">
    <name type="scientific">Eumeta variegata</name>
    <name type="common">Bagworm moth</name>
    <name type="synonym">Eumeta japonica</name>
    <dbReference type="NCBI Taxonomy" id="151549"/>
    <lineage>
        <taxon>Eukaryota</taxon>
        <taxon>Metazoa</taxon>
        <taxon>Ecdysozoa</taxon>
        <taxon>Arthropoda</taxon>
        <taxon>Hexapoda</taxon>
        <taxon>Insecta</taxon>
        <taxon>Pterygota</taxon>
        <taxon>Neoptera</taxon>
        <taxon>Endopterygota</taxon>
        <taxon>Lepidoptera</taxon>
        <taxon>Glossata</taxon>
        <taxon>Ditrysia</taxon>
        <taxon>Tineoidea</taxon>
        <taxon>Psychidae</taxon>
        <taxon>Oiketicinae</taxon>
        <taxon>Eumeta</taxon>
    </lineage>
</organism>
<dbReference type="EMBL" id="BGZK01002804">
    <property type="protein sequence ID" value="GBP96571.1"/>
    <property type="molecule type" value="Genomic_DNA"/>
</dbReference>